<dbReference type="InterPro" id="IPR011032">
    <property type="entry name" value="GroES-like_sf"/>
</dbReference>
<evidence type="ECO:0000256" key="5">
    <source>
        <dbReference type="ARBA" id="ARBA00023002"/>
    </source>
</evidence>
<evidence type="ECO:0000256" key="2">
    <source>
        <dbReference type="ARBA" id="ARBA00022516"/>
    </source>
</evidence>
<evidence type="ECO:0000259" key="11">
    <source>
        <dbReference type="PROSITE" id="PS52019"/>
    </source>
</evidence>
<keyword evidence="5" id="KW-0560">Oxidoreductase</keyword>
<dbReference type="PROSITE" id="PS01286">
    <property type="entry name" value="FA58C_2"/>
    <property type="match status" value="1"/>
</dbReference>
<dbReference type="SMART" id="SM00827">
    <property type="entry name" value="PKS_AT"/>
    <property type="match status" value="1"/>
</dbReference>
<keyword evidence="4" id="KW-0521">NADP</keyword>
<feature type="domain" description="PKS/mFAS DH" evidence="11">
    <location>
        <begin position="412"/>
        <end position="732"/>
    </location>
</feature>
<dbReference type="Proteomes" id="UP000759131">
    <property type="component" value="Unassembled WGS sequence"/>
</dbReference>
<evidence type="ECO:0000256" key="1">
    <source>
        <dbReference type="ARBA" id="ARBA00022450"/>
    </source>
</evidence>
<dbReference type="EMBL" id="CAJPIZ010004724">
    <property type="protein sequence ID" value="CAG2107863.1"/>
    <property type="molecule type" value="Genomic_DNA"/>
</dbReference>
<keyword evidence="2" id="KW-0444">Lipid biosynthesis</keyword>
<dbReference type="Pfam" id="PF00107">
    <property type="entry name" value="ADH_zinc_N"/>
    <property type="match status" value="1"/>
</dbReference>
<evidence type="ECO:0000256" key="10">
    <source>
        <dbReference type="PROSITE-ProRule" id="PRU01363"/>
    </source>
</evidence>
<feature type="region of interest" description="C-terminal hotdog fold" evidence="10">
    <location>
        <begin position="558"/>
        <end position="732"/>
    </location>
</feature>
<dbReference type="GO" id="GO:0004312">
    <property type="term" value="F:fatty acid synthase activity"/>
    <property type="evidence" value="ECO:0007669"/>
    <property type="project" value="TreeGrafter"/>
</dbReference>
<keyword evidence="1" id="KW-0596">Phosphopantetheine</keyword>
<dbReference type="InterPro" id="IPR049552">
    <property type="entry name" value="PKS_DH_N"/>
</dbReference>
<keyword evidence="7" id="KW-0275">Fatty acid biosynthesis</keyword>
<dbReference type="Gene3D" id="3.90.180.10">
    <property type="entry name" value="Medium-chain alcohol dehydrogenases, catalytic domain"/>
    <property type="match status" value="1"/>
</dbReference>
<dbReference type="SUPFAM" id="SSF49785">
    <property type="entry name" value="Galactose-binding domain-like"/>
    <property type="match status" value="1"/>
</dbReference>
<evidence type="ECO:0000313" key="13">
    <source>
        <dbReference type="Proteomes" id="UP000759131"/>
    </source>
</evidence>
<dbReference type="OrthoDB" id="6504497at2759"/>
<dbReference type="Gene3D" id="3.40.366.10">
    <property type="entry name" value="Malonyl-Coenzyme A Acyl Carrier Protein, domain 2"/>
    <property type="match status" value="2"/>
</dbReference>
<evidence type="ECO:0000256" key="6">
    <source>
        <dbReference type="ARBA" id="ARBA00023098"/>
    </source>
</evidence>
<reference evidence="12" key="1">
    <citation type="submission" date="2020-11" db="EMBL/GenBank/DDBJ databases">
        <authorList>
            <person name="Tran Van P."/>
        </authorList>
    </citation>
    <scope>NUCLEOTIDE SEQUENCE</scope>
</reference>
<dbReference type="Gene3D" id="3.30.70.3290">
    <property type="match status" value="2"/>
</dbReference>
<dbReference type="Gene3D" id="3.10.129.110">
    <property type="entry name" value="Polyketide synthase dehydratase"/>
    <property type="match status" value="1"/>
</dbReference>
<dbReference type="InterPro" id="IPR016035">
    <property type="entry name" value="Acyl_Trfase/lysoPLipase"/>
</dbReference>
<evidence type="ECO:0000256" key="9">
    <source>
        <dbReference type="ARBA" id="ARBA00023315"/>
    </source>
</evidence>
<keyword evidence="6" id="KW-0443">Lipid metabolism</keyword>
<gene>
    <name evidence="12" type="ORF">OSB1V03_LOCUS7860</name>
</gene>
<dbReference type="Pfam" id="PF21089">
    <property type="entry name" value="PKS_DH_N"/>
    <property type="match status" value="1"/>
</dbReference>
<keyword evidence="9" id="KW-0012">Acyltransferase</keyword>
<keyword evidence="3" id="KW-0276">Fatty acid metabolism</keyword>
<dbReference type="SMART" id="SM00829">
    <property type="entry name" value="PKS_ER"/>
    <property type="match status" value="1"/>
</dbReference>
<dbReference type="InterPro" id="IPR001227">
    <property type="entry name" value="Ac_transferase_dom_sf"/>
</dbReference>
<evidence type="ECO:0000256" key="8">
    <source>
        <dbReference type="ARBA" id="ARBA00023268"/>
    </source>
</evidence>
<dbReference type="InterPro" id="IPR049900">
    <property type="entry name" value="PKS_mFAS_DH"/>
</dbReference>
<dbReference type="GO" id="GO:0016491">
    <property type="term" value="F:oxidoreductase activity"/>
    <property type="evidence" value="ECO:0007669"/>
    <property type="project" value="UniProtKB-KW"/>
</dbReference>
<dbReference type="InterPro" id="IPR050091">
    <property type="entry name" value="PKS_NRPS_Biosynth_Enz"/>
</dbReference>
<dbReference type="InterPro" id="IPR042104">
    <property type="entry name" value="PKS_dehydratase_sf"/>
</dbReference>
<dbReference type="PROSITE" id="PS52019">
    <property type="entry name" value="PKS_MFAS_DH"/>
    <property type="match status" value="1"/>
</dbReference>
<keyword evidence="13" id="KW-1185">Reference proteome</keyword>
<dbReference type="SUPFAM" id="SSF51735">
    <property type="entry name" value="NAD(P)-binding Rossmann-fold domains"/>
    <property type="match status" value="1"/>
</dbReference>
<dbReference type="SUPFAM" id="SSF50129">
    <property type="entry name" value="GroES-like"/>
    <property type="match status" value="1"/>
</dbReference>
<dbReference type="InterPro" id="IPR014043">
    <property type="entry name" value="Acyl_transferase_dom"/>
</dbReference>
<evidence type="ECO:0000256" key="7">
    <source>
        <dbReference type="ARBA" id="ARBA00023160"/>
    </source>
</evidence>
<dbReference type="InterPro" id="IPR049391">
    <property type="entry name" value="FAS_pseudo-KR"/>
</dbReference>
<dbReference type="CDD" id="cd05195">
    <property type="entry name" value="enoyl_red"/>
    <property type="match status" value="1"/>
</dbReference>
<dbReference type="PANTHER" id="PTHR43775">
    <property type="entry name" value="FATTY ACID SYNTHASE"/>
    <property type="match status" value="1"/>
</dbReference>
<feature type="non-terminal residue" evidence="12">
    <location>
        <position position="1"/>
    </location>
</feature>
<dbReference type="EMBL" id="OC859299">
    <property type="protein sequence ID" value="CAD7627433.1"/>
    <property type="molecule type" value="Genomic_DNA"/>
</dbReference>
<dbReference type="PANTHER" id="PTHR43775:SF7">
    <property type="entry name" value="FATTY ACID SYNTHASE"/>
    <property type="match status" value="1"/>
</dbReference>
<dbReference type="SUPFAM" id="SSF52151">
    <property type="entry name" value="FabD/lysophospholipase-like"/>
    <property type="match status" value="1"/>
</dbReference>
<feature type="region of interest" description="N-terminal hotdog fold" evidence="10">
    <location>
        <begin position="412"/>
        <end position="543"/>
    </location>
</feature>
<keyword evidence="9" id="KW-0808">Transferase</keyword>
<dbReference type="InterPro" id="IPR049551">
    <property type="entry name" value="PKS_DH_C"/>
</dbReference>
<organism evidence="12">
    <name type="scientific">Medioppia subpectinata</name>
    <dbReference type="NCBI Taxonomy" id="1979941"/>
    <lineage>
        <taxon>Eukaryota</taxon>
        <taxon>Metazoa</taxon>
        <taxon>Ecdysozoa</taxon>
        <taxon>Arthropoda</taxon>
        <taxon>Chelicerata</taxon>
        <taxon>Arachnida</taxon>
        <taxon>Acari</taxon>
        <taxon>Acariformes</taxon>
        <taxon>Sarcoptiformes</taxon>
        <taxon>Oribatida</taxon>
        <taxon>Brachypylina</taxon>
        <taxon>Oppioidea</taxon>
        <taxon>Oppiidae</taxon>
        <taxon>Medioppia</taxon>
    </lineage>
</organism>
<dbReference type="Gene3D" id="3.40.50.720">
    <property type="entry name" value="NAD(P)-binding Rossmann-like Domain"/>
    <property type="match status" value="1"/>
</dbReference>
<evidence type="ECO:0000256" key="4">
    <source>
        <dbReference type="ARBA" id="ARBA00022857"/>
    </source>
</evidence>
<dbReference type="InterPro" id="IPR008979">
    <property type="entry name" value="Galactose-bd-like_sf"/>
</dbReference>
<evidence type="ECO:0000256" key="3">
    <source>
        <dbReference type="ARBA" id="ARBA00022832"/>
    </source>
</evidence>
<dbReference type="Pfam" id="PF14765">
    <property type="entry name" value="PS-DH"/>
    <property type="match status" value="1"/>
</dbReference>
<feature type="active site" description="Proton donor; for dehydratase activity" evidence="10">
    <location>
        <position position="631"/>
    </location>
</feature>
<dbReference type="InterPro" id="IPR000421">
    <property type="entry name" value="FA58C"/>
</dbReference>
<dbReference type="Pfam" id="PF21149">
    <property type="entry name" value="FAS_pseudo-KR"/>
    <property type="match status" value="1"/>
</dbReference>
<dbReference type="InterPro" id="IPR013149">
    <property type="entry name" value="ADH-like_C"/>
</dbReference>
<protein>
    <recommendedName>
        <fullName evidence="11">PKS/mFAS DH domain-containing protein</fullName>
    </recommendedName>
</protein>
<proteinExistence type="predicted"/>
<dbReference type="InterPro" id="IPR020843">
    <property type="entry name" value="ER"/>
</dbReference>
<evidence type="ECO:0000313" key="12">
    <source>
        <dbReference type="EMBL" id="CAD7627433.1"/>
    </source>
</evidence>
<name>A0A7R9Q118_9ACAR</name>
<accession>A0A7R9Q118</accession>
<dbReference type="Pfam" id="PF00698">
    <property type="entry name" value="Acyl_transf_1"/>
    <property type="match status" value="1"/>
</dbReference>
<keyword evidence="8" id="KW-0511">Multifunctional enzyme</keyword>
<dbReference type="GO" id="GO:0006633">
    <property type="term" value="P:fatty acid biosynthetic process"/>
    <property type="evidence" value="ECO:0007669"/>
    <property type="project" value="UniProtKB-KW"/>
</dbReference>
<feature type="active site" description="Proton acceptor; for dehydratase activity" evidence="10">
    <location>
        <position position="449"/>
    </location>
</feature>
<sequence>MCGRSQATVEYFFGKLFERPSKISRDLLHLINELSKSSPHETGTGCRPMRYRGFTLISANSSVQTGLNFTPIRMNKVAKTSRQLCFIFSGNGSQFATINKQLLNFDVISNSIHKSAVVLRDKGVDLLTLLTKPNADSNNWVLNTILSAVAIQMALTDQLRHLDITADHMIGYSIGEIVCAYADGCLTVRETLLVAYYCGNFIDKMAVKKGLKRTSRHLNGDNMGHSLDQYCNEVLTTGTDANLDIETLVQTLDSVIGSDRKMSSKCISNTNDYNCHNINSKYFVDCLLLPPMLTNTFANCVPNGSVIVDLSPDTLMANEIMNLNTNYTYIPLMKKMDDNCESLLLTGLGRLYTHGFNVSIERLYPTVGGPVSTGTRMLSPFIQWNHTKSYLGGPVSTGTRMLSPFIQWNHTKSYREIRFPDYFNYFRNLSDASYTIDFRDVNDQYILDHCIDGKILFPGTGYLMLAWRSLAFHKKISYKELSVEFRDVQLLRATPVTADKKVTFNVNLDRSTGRFHIIESGSIAVSGTVREITGDQPLRYTSVLNEIQSMADTSHETPILLQSNDVYKMLRTRGYNYGPSFRCITDAHEIRDTYWSAGIEWRQNWVTFCDCLLQTSLITRSKQLVVPVAIDELRCDPKQLFSGQVVERRTVFDPHLNIMVTPGLEIRGVRTSPLHRDVKSQTPAHMSYKFVAFDENFKHGLDNDMTCSSYDERTCLRSQLTIFAQNLNQLSCNRVNVLEVNESSAPMYGTVMSAIDMLHYSLDVNFVLIGNTIGFNKEDKNLYSNTFTLNDSCLGSDVNDGNIDLIVYKDQSLCNLTANEIQTGKNNTLFLHFWQNLIENGFLLIVLKVGMDEEVMALAQKIGFRMVSHKKHCFAVHSLLFRKIIIDPLIERQIIIKFTNDYRLWLQRFQREFSEIGNKSIEQNIWLVANGSAEGLLGFMNCIRKEPNGHRIRCLQIMDTNNDTQRPVVSDKTNTMLNDIIKNDLAINVLRDGKVGHYVLNELPVRRKTIDTEHCFLNLQNRGDLSSFQWFECQHKYWPLNRKIGEKLVHIYYSALNFKDIMLATGQSIGSLSPHLIPNSRLQLKAPDGETECLIGSEFAGRDENMNRVMGMVLSKALATTCLVKEIHFLWPIPDHWSMEEAATVPCVYGTAYYALIIRGKLRPKESVLIHSGSGGVGQAAIRICLSLNCRLLITVGSDAKRQFLQELFPSLGDECFSTSRDATAFRRHVMTETDGAGVDVVLNSLSDEKLFASLECLATNGRFLEIGIYDFVKDSLLNLEESISRSDLLDGNVDTFSVVEHDLDLPIVGVNRIRLYPYSKHLRTVCLRFELYGCPYDVIDCMTATILLRIPE</sequence>
<dbReference type="InterPro" id="IPR036291">
    <property type="entry name" value="NAD(P)-bd_dom_sf"/>
</dbReference>